<dbReference type="PANTHER" id="PTHR30469">
    <property type="entry name" value="MULTIDRUG RESISTANCE PROTEIN MDTA"/>
    <property type="match status" value="1"/>
</dbReference>
<organism evidence="5 6">
    <name type="scientific">Brucella rhizosphaerae</name>
    <dbReference type="NCBI Taxonomy" id="571254"/>
    <lineage>
        <taxon>Bacteria</taxon>
        <taxon>Pseudomonadati</taxon>
        <taxon>Pseudomonadota</taxon>
        <taxon>Alphaproteobacteria</taxon>
        <taxon>Hyphomicrobiales</taxon>
        <taxon>Brucellaceae</taxon>
        <taxon>Brucella/Ochrobactrum group</taxon>
        <taxon>Brucella</taxon>
    </lineage>
</organism>
<sequence length="376" mass="39948">MIKRLILAIIFLVIVVGGLVGFNLFRTQAIKDFFANMQQPAKTVSTVTLAPSVWTPGIEAIGSANAINGVDLTVQVNGIVEKINFTANKEVKKGDVLLELENSIERADLVAAQAEAVLADQNLKRAETLRTRGVGAVSDVDTTAAAASAKQAAVAKMQAVLDQKTVTAPFDGVIGISKIDLGQYLTPGTVIGTLQETDKMRIDFTVPEQSLTSLKLGQSVKVGPSTDKLNYNGTIVGIDPKIDPASRLVSVRAEVQNDEPRLTPGQFVQVRIELPQEDNVLALPQTAIVTSLYGDYAYAVRPEQPKEGEKAPEGQAEKLVAQQVFVKLGRRYGGVVEITDGLKAGDIVISAGQNRLAPGAAVTVDNTVNPVTPADK</sequence>
<dbReference type="InterPro" id="IPR006143">
    <property type="entry name" value="RND_pump_MFP"/>
</dbReference>
<dbReference type="PANTHER" id="PTHR30469:SF11">
    <property type="entry name" value="BLL4320 PROTEIN"/>
    <property type="match status" value="1"/>
</dbReference>
<dbReference type="OrthoDB" id="9806939at2"/>
<dbReference type="Gene3D" id="2.40.420.20">
    <property type="match status" value="1"/>
</dbReference>
<name>A0A256FJD5_9HYPH</name>
<dbReference type="EMBL" id="NNRK01000026">
    <property type="protein sequence ID" value="OYR14561.1"/>
    <property type="molecule type" value="Genomic_DNA"/>
</dbReference>
<evidence type="ECO:0000313" key="6">
    <source>
        <dbReference type="Proteomes" id="UP000216345"/>
    </source>
</evidence>
<evidence type="ECO:0000313" key="5">
    <source>
        <dbReference type="EMBL" id="OYR14561.1"/>
    </source>
</evidence>
<gene>
    <name evidence="5" type="ORF">CEV32_0568</name>
</gene>
<evidence type="ECO:0000256" key="1">
    <source>
        <dbReference type="ARBA" id="ARBA00009477"/>
    </source>
</evidence>
<dbReference type="Pfam" id="PF25954">
    <property type="entry name" value="Beta-barrel_RND_2"/>
    <property type="match status" value="1"/>
</dbReference>
<dbReference type="NCBIfam" id="TIGR01730">
    <property type="entry name" value="RND_mfp"/>
    <property type="match status" value="1"/>
</dbReference>
<dbReference type="Gene3D" id="1.10.287.470">
    <property type="entry name" value="Helix hairpin bin"/>
    <property type="match status" value="1"/>
</dbReference>
<dbReference type="RefSeq" id="WP_094577311.1">
    <property type="nucleotide sequence ID" value="NZ_JBHEEL010000001.1"/>
</dbReference>
<proteinExistence type="inferred from homology"/>
<dbReference type="InterPro" id="IPR058792">
    <property type="entry name" value="Beta-barrel_RND_2"/>
</dbReference>
<dbReference type="AlphaFoldDB" id="A0A256FJD5"/>
<dbReference type="SUPFAM" id="SSF111369">
    <property type="entry name" value="HlyD-like secretion proteins"/>
    <property type="match status" value="1"/>
</dbReference>
<dbReference type="Pfam" id="PF25917">
    <property type="entry name" value="BSH_RND"/>
    <property type="match status" value="1"/>
</dbReference>
<dbReference type="Proteomes" id="UP000216345">
    <property type="component" value="Unassembled WGS sequence"/>
</dbReference>
<dbReference type="Gene3D" id="2.40.30.170">
    <property type="match status" value="1"/>
</dbReference>
<keyword evidence="2" id="KW-0175">Coiled coil</keyword>
<comment type="similarity">
    <text evidence="1">Belongs to the membrane fusion protein (MFP) (TC 8.A.1) family.</text>
</comment>
<dbReference type="FunFam" id="2.40.30.170:FF:000010">
    <property type="entry name" value="Efflux RND transporter periplasmic adaptor subunit"/>
    <property type="match status" value="1"/>
</dbReference>
<dbReference type="Gene3D" id="2.40.50.100">
    <property type="match status" value="1"/>
</dbReference>
<feature type="coiled-coil region" evidence="2">
    <location>
        <begin position="97"/>
        <end position="129"/>
    </location>
</feature>
<feature type="domain" description="CusB-like beta-barrel" evidence="4">
    <location>
        <begin position="203"/>
        <end position="273"/>
    </location>
</feature>
<keyword evidence="6" id="KW-1185">Reference proteome</keyword>
<evidence type="ECO:0000256" key="2">
    <source>
        <dbReference type="SAM" id="Coils"/>
    </source>
</evidence>
<evidence type="ECO:0000259" key="4">
    <source>
        <dbReference type="Pfam" id="PF25954"/>
    </source>
</evidence>
<protein>
    <submittedName>
        <fullName evidence="5">Efflux transporter, RND family, MFP subunit</fullName>
    </submittedName>
</protein>
<dbReference type="GO" id="GO:0015562">
    <property type="term" value="F:efflux transmembrane transporter activity"/>
    <property type="evidence" value="ECO:0007669"/>
    <property type="project" value="TreeGrafter"/>
</dbReference>
<feature type="domain" description="Multidrug resistance protein MdtA-like barrel-sandwich hybrid" evidence="3">
    <location>
        <begin position="69"/>
        <end position="189"/>
    </location>
</feature>
<dbReference type="eggNOG" id="COG0845">
    <property type="taxonomic scope" value="Bacteria"/>
</dbReference>
<accession>A0A256FJD5</accession>
<dbReference type="GO" id="GO:1990281">
    <property type="term" value="C:efflux pump complex"/>
    <property type="evidence" value="ECO:0007669"/>
    <property type="project" value="TreeGrafter"/>
</dbReference>
<evidence type="ECO:0000259" key="3">
    <source>
        <dbReference type="Pfam" id="PF25917"/>
    </source>
</evidence>
<comment type="caution">
    <text evidence="5">The sequence shown here is derived from an EMBL/GenBank/DDBJ whole genome shotgun (WGS) entry which is preliminary data.</text>
</comment>
<reference evidence="5 6" key="1">
    <citation type="submission" date="2017-07" db="EMBL/GenBank/DDBJ databases">
        <title>Phylogenetic study on the rhizospheric bacterium Ochrobactrum sp. A44.</title>
        <authorList>
            <person name="Krzyzanowska D.M."/>
            <person name="Ossowicki A."/>
            <person name="Rajewska M."/>
            <person name="Maciag T."/>
            <person name="Kaczynski Z."/>
            <person name="Czerwicka M."/>
            <person name="Jafra S."/>
        </authorList>
    </citation>
    <scope>NUCLEOTIDE SEQUENCE [LARGE SCALE GENOMIC DNA]</scope>
    <source>
        <strain evidence="5 6">PR17</strain>
    </source>
</reference>
<dbReference type="InterPro" id="IPR058625">
    <property type="entry name" value="MdtA-like_BSH"/>
</dbReference>